<proteinExistence type="predicted"/>
<keyword evidence="2" id="KW-1185">Reference proteome</keyword>
<organism evidence="1 2">
    <name type="scientific">Alkanindiges hydrocarboniclasticus</name>
    <dbReference type="NCBI Taxonomy" id="1907941"/>
    <lineage>
        <taxon>Bacteria</taxon>
        <taxon>Pseudomonadati</taxon>
        <taxon>Pseudomonadota</taxon>
        <taxon>Gammaproteobacteria</taxon>
        <taxon>Moraxellales</taxon>
        <taxon>Moraxellaceae</taxon>
        <taxon>Alkanindiges</taxon>
    </lineage>
</organism>
<evidence type="ECO:0000313" key="1">
    <source>
        <dbReference type="EMBL" id="ONG39551.1"/>
    </source>
</evidence>
<name>A0A1S8CVL8_9GAMM</name>
<accession>A0A1S8CVL8</accession>
<dbReference type="Proteomes" id="UP000192132">
    <property type="component" value="Unassembled WGS sequence"/>
</dbReference>
<gene>
    <name evidence="1" type="ORF">BKE30_09380</name>
</gene>
<evidence type="ECO:0000313" key="2">
    <source>
        <dbReference type="Proteomes" id="UP000192132"/>
    </source>
</evidence>
<dbReference type="RefSeq" id="WP_076878342.1">
    <property type="nucleotide sequence ID" value="NZ_MLCN01000023.1"/>
</dbReference>
<dbReference type="OrthoDB" id="9127034at2"/>
<dbReference type="AlphaFoldDB" id="A0A1S8CVL8"/>
<reference evidence="1 2" key="1">
    <citation type="submission" date="2016-10" db="EMBL/GenBank/DDBJ databases">
        <title>Draft Genome sequence of Alkanindiges sp. strain H1.</title>
        <authorList>
            <person name="Subhash Y."/>
            <person name="Lee S."/>
        </authorList>
    </citation>
    <scope>NUCLEOTIDE SEQUENCE [LARGE SCALE GENOMIC DNA]</scope>
    <source>
        <strain evidence="1 2">H1</strain>
    </source>
</reference>
<sequence length="251" mass="27965">METQYAVALPLNDVIRQELEQLHTSSVAHDSSIAEKAGKLMSEATCHIIDYIFTDMVQQFANVKEMAEEKIASFKESLSHIEEIKGIIRKYFGWAVSWFDAKRLKPVIAHYHQLINECSINSAAIPCLIYAIPDMLAQKALDALNDLKDLKADNALHAIECLIEIIDVGVTKLLKEPKELLKFNFIANKTLDGVMNMTTALSYKSLRKLGNAMDPALFQTASGHLQQFIIPHPLSWHEAVGTGPALHPSIS</sequence>
<dbReference type="STRING" id="1907941.BKE30_09380"/>
<comment type="caution">
    <text evidence="1">The sequence shown here is derived from an EMBL/GenBank/DDBJ whole genome shotgun (WGS) entry which is preliminary data.</text>
</comment>
<dbReference type="EMBL" id="MLCN01000023">
    <property type="protein sequence ID" value="ONG39551.1"/>
    <property type="molecule type" value="Genomic_DNA"/>
</dbReference>
<protein>
    <submittedName>
        <fullName evidence="1">Uncharacterized protein</fullName>
    </submittedName>
</protein>